<dbReference type="Pfam" id="PF02213">
    <property type="entry name" value="GYF"/>
    <property type="match status" value="1"/>
</dbReference>
<organism evidence="12">
    <name type="scientific">Eucalyptus grandis</name>
    <name type="common">Flooded gum</name>
    <dbReference type="NCBI Taxonomy" id="71139"/>
    <lineage>
        <taxon>Eukaryota</taxon>
        <taxon>Viridiplantae</taxon>
        <taxon>Streptophyta</taxon>
        <taxon>Embryophyta</taxon>
        <taxon>Tracheophyta</taxon>
        <taxon>Spermatophyta</taxon>
        <taxon>Magnoliopsida</taxon>
        <taxon>eudicotyledons</taxon>
        <taxon>Gunneridae</taxon>
        <taxon>Pentapetalae</taxon>
        <taxon>rosids</taxon>
        <taxon>malvids</taxon>
        <taxon>Myrtales</taxon>
        <taxon>Myrtaceae</taxon>
        <taxon>Myrtoideae</taxon>
        <taxon>Eucalypteae</taxon>
        <taxon>Eucalyptus</taxon>
    </lineage>
</organism>
<feature type="domain" description="GYF" evidence="9">
    <location>
        <begin position="1295"/>
        <end position="1349"/>
    </location>
</feature>
<dbReference type="InterPro" id="IPR036128">
    <property type="entry name" value="Plus3-like_sf"/>
</dbReference>
<feature type="compositionally biased region" description="Basic and acidic residues" evidence="6">
    <location>
        <begin position="33"/>
        <end position="42"/>
    </location>
</feature>
<feature type="compositionally biased region" description="Gly residues" evidence="6">
    <location>
        <begin position="1841"/>
        <end position="1851"/>
    </location>
</feature>
<feature type="compositionally biased region" description="Polar residues" evidence="6">
    <location>
        <begin position="909"/>
        <end position="920"/>
    </location>
</feature>
<dbReference type="SUPFAM" id="SSF159042">
    <property type="entry name" value="Plus3-like"/>
    <property type="match status" value="1"/>
</dbReference>
<feature type="region of interest" description="Disordered" evidence="6">
    <location>
        <begin position="1"/>
        <end position="177"/>
    </location>
</feature>
<dbReference type="SUPFAM" id="SSF55277">
    <property type="entry name" value="GYF domain"/>
    <property type="match status" value="1"/>
</dbReference>
<dbReference type="InterPro" id="IPR004343">
    <property type="entry name" value="Plus-3_dom"/>
</dbReference>
<evidence type="ECO:0000256" key="3">
    <source>
        <dbReference type="ARBA" id="ARBA00022833"/>
    </source>
</evidence>
<feature type="region of interest" description="Disordered" evidence="6">
    <location>
        <begin position="377"/>
        <end position="419"/>
    </location>
</feature>
<dbReference type="FunFam" id="3.30.1490.40:FF:000004">
    <property type="entry name" value="Zinc finger CCCH domain-containing protein 19"/>
    <property type="match status" value="1"/>
</dbReference>
<dbReference type="eggNOG" id="KOG1862">
    <property type="taxonomic scope" value="Eukaryota"/>
</dbReference>
<accession>A0A059BDF5</accession>
<dbReference type="KEGG" id="egr:104453378"/>
<feature type="compositionally biased region" description="Basic and acidic residues" evidence="6">
    <location>
        <begin position="240"/>
        <end position="256"/>
    </location>
</feature>
<evidence type="ECO:0000313" key="12">
    <source>
        <dbReference type="EMBL" id="KCW64059.1"/>
    </source>
</evidence>
<feature type="compositionally biased region" description="Basic residues" evidence="6">
    <location>
        <begin position="778"/>
        <end position="788"/>
    </location>
</feature>
<evidence type="ECO:0000256" key="1">
    <source>
        <dbReference type="ARBA" id="ARBA00022723"/>
    </source>
</evidence>
<feature type="region of interest" description="Disordered" evidence="6">
    <location>
        <begin position="909"/>
        <end position="940"/>
    </location>
</feature>
<feature type="domain" description="PHD-type" evidence="7">
    <location>
        <begin position="592"/>
        <end position="658"/>
    </location>
</feature>
<feature type="region of interest" description="Disordered" evidence="6">
    <location>
        <begin position="1357"/>
        <end position="1380"/>
    </location>
</feature>
<feature type="compositionally biased region" description="Polar residues" evidence="6">
    <location>
        <begin position="1646"/>
        <end position="1663"/>
    </location>
</feature>
<feature type="compositionally biased region" description="Basic and acidic residues" evidence="6">
    <location>
        <begin position="1124"/>
        <end position="1143"/>
    </location>
</feature>
<keyword evidence="2 5" id="KW-0863">Zinc-finger</keyword>
<dbReference type="PROSITE" id="PS50016">
    <property type="entry name" value="ZF_PHD_2"/>
    <property type="match status" value="1"/>
</dbReference>
<feature type="compositionally biased region" description="Polar residues" evidence="6">
    <location>
        <begin position="1467"/>
        <end position="1484"/>
    </location>
</feature>
<dbReference type="Gramene" id="KCW64059">
    <property type="protein sequence ID" value="KCW64059"/>
    <property type="gene ID" value="EUGRSUZ_G01725"/>
</dbReference>
<feature type="compositionally biased region" description="Polar residues" evidence="6">
    <location>
        <begin position="1366"/>
        <end position="1380"/>
    </location>
</feature>
<feature type="compositionally biased region" description="Low complexity" evidence="6">
    <location>
        <begin position="18"/>
        <end position="32"/>
    </location>
</feature>
<feature type="compositionally biased region" description="Acidic residues" evidence="6">
    <location>
        <begin position="393"/>
        <end position="404"/>
    </location>
</feature>
<feature type="region of interest" description="Disordered" evidence="6">
    <location>
        <begin position="738"/>
        <end position="811"/>
    </location>
</feature>
<dbReference type="InterPro" id="IPR035445">
    <property type="entry name" value="GYF-like_dom_sf"/>
</dbReference>
<dbReference type="InterPro" id="IPR003121">
    <property type="entry name" value="SWIB_MDM2_domain"/>
</dbReference>
<evidence type="ECO:0000259" key="8">
    <source>
        <dbReference type="PROSITE" id="PS50103"/>
    </source>
</evidence>
<dbReference type="PROSITE" id="PS50103">
    <property type="entry name" value="ZF_C3H1"/>
    <property type="match status" value="1"/>
</dbReference>
<dbReference type="EMBL" id="KK198759">
    <property type="protein sequence ID" value="KCW64059.1"/>
    <property type="molecule type" value="Genomic_DNA"/>
</dbReference>
<dbReference type="FunCoup" id="A0A059BDF5">
    <property type="interactions" value="1395"/>
</dbReference>
<dbReference type="InterPro" id="IPR000571">
    <property type="entry name" value="Znf_CCCH"/>
</dbReference>
<dbReference type="InterPro" id="IPR013083">
    <property type="entry name" value="Znf_RING/FYVE/PHD"/>
</dbReference>
<evidence type="ECO:0000256" key="4">
    <source>
        <dbReference type="ARBA" id="ARBA00023125"/>
    </source>
</evidence>
<feature type="domain" description="DM2" evidence="11">
    <location>
        <begin position="809"/>
        <end position="892"/>
    </location>
</feature>
<dbReference type="SMART" id="SM00719">
    <property type="entry name" value="Plus3"/>
    <property type="match status" value="1"/>
</dbReference>
<dbReference type="CDD" id="cd10567">
    <property type="entry name" value="SWIB-MDM2_like"/>
    <property type="match status" value="1"/>
</dbReference>
<feature type="compositionally biased region" description="Polar residues" evidence="6">
    <location>
        <begin position="1612"/>
        <end position="1638"/>
    </location>
</feature>
<dbReference type="InterPro" id="IPR058668">
    <property type="entry name" value="NERD_dom"/>
</dbReference>
<dbReference type="SMART" id="SM00249">
    <property type="entry name" value="PHD"/>
    <property type="match status" value="1"/>
</dbReference>
<dbReference type="OMA" id="ENAEWAS"/>
<dbReference type="InterPro" id="IPR003169">
    <property type="entry name" value="GYF"/>
</dbReference>
<dbReference type="CDD" id="cd00072">
    <property type="entry name" value="GYF"/>
    <property type="match status" value="1"/>
</dbReference>
<feature type="zinc finger region" description="C3H1-type" evidence="5">
    <location>
        <begin position="1857"/>
        <end position="1882"/>
    </location>
</feature>
<evidence type="ECO:0000256" key="2">
    <source>
        <dbReference type="ARBA" id="ARBA00022771"/>
    </source>
</evidence>
<dbReference type="PROSITE" id="PS51360">
    <property type="entry name" value="PLUS3"/>
    <property type="match status" value="1"/>
</dbReference>
<dbReference type="InterPro" id="IPR001965">
    <property type="entry name" value="Znf_PHD"/>
</dbReference>
<dbReference type="GO" id="GO:0008270">
    <property type="term" value="F:zinc ion binding"/>
    <property type="evidence" value="ECO:0007669"/>
    <property type="project" value="UniProtKB-KW"/>
</dbReference>
<dbReference type="eggNOG" id="KOG1081">
    <property type="taxonomic scope" value="Eukaryota"/>
</dbReference>
<feature type="compositionally biased region" description="Polar residues" evidence="6">
    <location>
        <begin position="1672"/>
        <end position="1689"/>
    </location>
</feature>
<feature type="compositionally biased region" description="Low complexity" evidence="6">
    <location>
        <begin position="225"/>
        <end position="235"/>
    </location>
</feature>
<dbReference type="PROSITE" id="PS51925">
    <property type="entry name" value="SWIB_MDM2"/>
    <property type="match status" value="1"/>
</dbReference>
<evidence type="ECO:0000259" key="10">
    <source>
        <dbReference type="PROSITE" id="PS51360"/>
    </source>
</evidence>
<name>A0A059BDF5_EUCGR</name>
<dbReference type="PANTHER" id="PTHR46695:SF5">
    <property type="entry name" value="RNA POLYMERASE-ASSOCIATED PROTEIN RTF1 HOMOLOG"/>
    <property type="match status" value="1"/>
</dbReference>
<protein>
    <submittedName>
        <fullName evidence="12">Uncharacterized protein</fullName>
    </submittedName>
</protein>
<feature type="compositionally biased region" description="Basic and acidic residues" evidence="6">
    <location>
        <begin position="410"/>
        <end position="419"/>
    </location>
</feature>
<dbReference type="SUPFAM" id="SSF47592">
    <property type="entry name" value="SWIB/MDM2 domain"/>
    <property type="match status" value="1"/>
</dbReference>
<dbReference type="InterPro" id="IPR036885">
    <property type="entry name" value="SWIB_MDM2_dom_sf"/>
</dbReference>
<dbReference type="PANTHER" id="PTHR46695">
    <property type="entry name" value="ZINC FINGER CCCH DOMAIN-CONTAINING PROTEIN 44-RELATED"/>
    <property type="match status" value="1"/>
</dbReference>
<feature type="compositionally biased region" description="Polar residues" evidence="6">
    <location>
        <begin position="1241"/>
        <end position="1260"/>
    </location>
</feature>
<feature type="compositionally biased region" description="Low complexity" evidence="6">
    <location>
        <begin position="1485"/>
        <end position="1501"/>
    </location>
</feature>
<evidence type="ECO:0000256" key="5">
    <source>
        <dbReference type="PROSITE-ProRule" id="PRU00723"/>
    </source>
</evidence>
<dbReference type="PROSITE" id="PS50829">
    <property type="entry name" value="GYF"/>
    <property type="match status" value="1"/>
</dbReference>
<dbReference type="GO" id="GO:0003677">
    <property type="term" value="F:DNA binding"/>
    <property type="evidence" value="ECO:0007669"/>
    <property type="project" value="UniProtKB-KW"/>
</dbReference>
<dbReference type="PROSITE" id="PS01359">
    <property type="entry name" value="ZF_PHD_1"/>
    <property type="match status" value="1"/>
</dbReference>
<dbReference type="InterPro" id="IPR019787">
    <property type="entry name" value="Znf_PHD-finger"/>
</dbReference>
<dbReference type="FunFam" id="3.90.70.200:FF:000002">
    <property type="entry name" value="Zinc finger CCCH domain-containing protein 19"/>
    <property type="match status" value="1"/>
</dbReference>
<dbReference type="Gene3D" id="3.30.40.10">
    <property type="entry name" value="Zinc/RING finger domain, C3HC4 (zinc finger)"/>
    <property type="match status" value="1"/>
</dbReference>
<reference evidence="12" key="1">
    <citation type="submission" date="2013-07" db="EMBL/GenBank/DDBJ databases">
        <title>The genome of Eucalyptus grandis.</title>
        <authorList>
            <person name="Schmutz J."/>
            <person name="Hayes R."/>
            <person name="Myburg A."/>
            <person name="Tuskan G."/>
            <person name="Grattapaglia D."/>
            <person name="Rokhsar D.S."/>
        </authorList>
    </citation>
    <scope>NUCLEOTIDE SEQUENCE</scope>
    <source>
        <tissue evidence="12">Leaf extractions</tissue>
    </source>
</reference>
<keyword evidence="3 5" id="KW-0862">Zinc</keyword>
<feature type="region of interest" description="Disordered" evidence="6">
    <location>
        <begin position="1766"/>
        <end position="1853"/>
    </location>
</feature>
<dbReference type="InterPro" id="IPR019786">
    <property type="entry name" value="Zinc_finger_PHD-type_CS"/>
</dbReference>
<feature type="region of interest" description="Disordered" evidence="6">
    <location>
        <begin position="1586"/>
        <end position="1689"/>
    </location>
</feature>
<feature type="compositionally biased region" description="Polar residues" evidence="6">
    <location>
        <begin position="1437"/>
        <end position="1449"/>
    </location>
</feature>
<feature type="region of interest" description="Disordered" evidence="6">
    <location>
        <begin position="225"/>
        <end position="261"/>
    </location>
</feature>
<dbReference type="OrthoDB" id="6415790at2759"/>
<feature type="domain" description="C3H1-type" evidence="8">
    <location>
        <begin position="1857"/>
        <end position="1882"/>
    </location>
</feature>
<dbReference type="Pfam" id="PF03126">
    <property type="entry name" value="Plus-3"/>
    <property type="match status" value="1"/>
</dbReference>
<feature type="compositionally biased region" description="Polar residues" evidence="6">
    <location>
        <begin position="1797"/>
        <end position="1806"/>
    </location>
</feature>
<dbReference type="SUPFAM" id="SSF57903">
    <property type="entry name" value="FYVE/PHD zinc finger"/>
    <property type="match status" value="1"/>
</dbReference>
<dbReference type="InParanoid" id="A0A059BDF5"/>
<dbReference type="Gene3D" id="1.10.245.10">
    <property type="entry name" value="SWIB/MDM2 domain"/>
    <property type="match status" value="1"/>
</dbReference>
<proteinExistence type="predicted"/>
<keyword evidence="1 5" id="KW-0479">Metal-binding</keyword>
<dbReference type="Gene3D" id="3.90.70.200">
    <property type="entry name" value="Plus-3 domain"/>
    <property type="match status" value="1"/>
</dbReference>
<feature type="region of interest" description="Disordered" evidence="6">
    <location>
        <begin position="1211"/>
        <end position="1260"/>
    </location>
</feature>
<feature type="region of interest" description="Disordered" evidence="6">
    <location>
        <begin position="1124"/>
        <end position="1194"/>
    </location>
</feature>
<keyword evidence="4" id="KW-0238">DNA-binding</keyword>
<dbReference type="Pfam" id="PF25980">
    <property type="entry name" value="NERD_plant"/>
    <property type="match status" value="1"/>
</dbReference>
<evidence type="ECO:0000256" key="6">
    <source>
        <dbReference type="SAM" id="MobiDB-lite"/>
    </source>
</evidence>
<dbReference type="CDD" id="cd15568">
    <property type="entry name" value="PHD5_NSD"/>
    <property type="match status" value="1"/>
</dbReference>
<dbReference type="FunFam" id="3.30.40.10:FF:000303">
    <property type="entry name" value="Zinc finger CCCH domain-containing protein 19"/>
    <property type="match status" value="1"/>
</dbReference>
<feature type="compositionally biased region" description="Basic and acidic residues" evidence="6">
    <location>
        <begin position="1807"/>
        <end position="1826"/>
    </location>
</feature>
<dbReference type="Pfam" id="PF02201">
    <property type="entry name" value="SWIB"/>
    <property type="match status" value="1"/>
</dbReference>
<feature type="domain" description="Plus3" evidence="10">
    <location>
        <begin position="949"/>
        <end position="1082"/>
    </location>
</feature>
<dbReference type="STRING" id="71139.A0A059BDF5"/>
<evidence type="ECO:0000259" key="11">
    <source>
        <dbReference type="PROSITE" id="PS51925"/>
    </source>
</evidence>
<dbReference type="SMART" id="SM00444">
    <property type="entry name" value="GYF"/>
    <property type="match status" value="1"/>
</dbReference>
<dbReference type="FunFam" id="1.10.245.10:FF:000003">
    <property type="entry name" value="Zinc finger CCCH domain-containing protein 19"/>
    <property type="match status" value="1"/>
</dbReference>
<dbReference type="eggNOG" id="KOG1946">
    <property type="taxonomic scope" value="Eukaryota"/>
</dbReference>
<feature type="region of interest" description="Disordered" evidence="6">
    <location>
        <begin position="1396"/>
        <end position="1558"/>
    </location>
</feature>
<dbReference type="InterPro" id="IPR019835">
    <property type="entry name" value="SWIB_domain"/>
</dbReference>
<gene>
    <name evidence="12" type="ORF">EUGRSUZ_G01725</name>
</gene>
<dbReference type="CDD" id="cd19757">
    <property type="entry name" value="Bbox1"/>
    <property type="match status" value="1"/>
</dbReference>
<evidence type="ECO:0000259" key="9">
    <source>
        <dbReference type="PROSITE" id="PS50829"/>
    </source>
</evidence>
<dbReference type="Gene3D" id="3.30.1490.40">
    <property type="match status" value="1"/>
</dbReference>
<dbReference type="SMART" id="SM00151">
    <property type="entry name" value="SWIB"/>
    <property type="match status" value="1"/>
</dbReference>
<dbReference type="GO" id="GO:1990269">
    <property type="term" value="F:RNA polymerase II C-terminal domain phosphoserine binding"/>
    <property type="evidence" value="ECO:0000318"/>
    <property type="project" value="GO_Central"/>
</dbReference>
<dbReference type="GO" id="GO:0016593">
    <property type="term" value="C:Cdc73/Paf1 complex"/>
    <property type="evidence" value="ECO:0000318"/>
    <property type="project" value="GO_Central"/>
</dbReference>
<sequence>MEAEEEDASHGFAEAQCEGEPVPSPAGGASAAELHESPRSGEEINGDSVGVGEAVEGMAPRRQSEMEPESALPVVAGDDGEPVSGTGRGDCPALGHNQSLSVAEMPIAAELDPSLPGSPPPQIADDGGDAVGGEETGPKVADAEIFLLEKGSVESPPSRSANDGGDVVGGEETGAEVTKAEYSQLERGAEELEGLGAAVAADDVAQEGAVAENEMDKILADAGESGAAAGEAGMSDVEEEKVMASDDVEVENKEMSDGQGIPAAEGEEMCRVRGDDVLEVAQQVVSGVMAFNKVAEYDAGVVEVEDGKVAGDKQEGLATEVEEMCSVQGDDVLVVAQQVKGAEDEKEIEGVDADVAFDKVAEHDAGVVEVEDGKVVEDKQEGDAFGNEKPMEDTEEDEEIESEQGADVARVPEEDTRRDGIVEVTDKEVAHGEETQALEDIEEDMGMACAVEIIAPVYDMDSIAVVEKDMVVDDAVVGMEGVGLVETEEREALEVTDVAENIVLGGHAVEDVEFSDVAEHVEVEDQEMDDGVGDAEAVDEMEVPEDIDVAEETDLLDEMEKVEEANRIGGQKRKRGRISKGVKVPTRKKMEEDVCFICFDGGELVLCDRRGCPKVYHPSCVNRDEAFFRTKGRWNCGWHLCSNCEKNAYYMCYTCTFSLCKSCIRDAVILCVRGNKGFCETCMRTVMMIESNERGSKDLGQVDFDDKSSWEYLFKDYYTGLKEKLSLTLEELARAKNPWKGSDATSGKQESPDELYDANDDGGSGSDNSSGNAEVTVSKRRAKKQSKSRNKEKYSLTRSTQVSREDPSADDGVEWASKELLEFVMHMRNGDRSILSQFDVQALLLEYIKSNKLRDPRRKSQIVCDSRLQNLFGKPRVGHFEMLRLLESHFLMKEDTDDLQGSVVDTDANQIDVNGNSDASPKTVKEKRRKTRKKNDERGLQSNLDDYAAIDTHNVNLIYLRRNLVEELIEDDGTFHDKVVGSFVRIRISGSNQKQDLYRLVPIIGTTKAPEPYKVGKKMTDYLLEIYNLNKSEVISIDIISNQDFTEDECKRLRQSIKCGLINRLTVGDIQEKAIALQAVRVKDWLEAEVLRLSHLRDRASEKGHRKELRECVEKLQVLKTPEERQRRLEEVPEIHSDPKMDPSYESEDDEGEADQRRQESYVGARGTGLSGRGRDPISPQKGGSATADSWIGTRAYPNTSRELTRSLSNKGTLIRGDDTTEAGETVSQSTWNQSREKETQQFSSWEKSKFSPTSEISAGISNPAESLQRVVHESPGASQVVNTPQAAPKVNETEKMWHYQDPSGKVQGPFSIVQLRKWNNTGYFPANLKIWRATEKQDESILLTDALNGKFLKDPPEGGFPKAQMVQSPHTSSLYSNKAQGALSQQVTELLVAKQSNLDRNPGTRGSEGGLSIGRGTPSSVEIPKLSASEWGSGMNLPSPTPGQQNATRPAKGLADESRWSPAASVLSSNIMPGSGVTQPSTNVVPSSSQVMQSSASSFVRSGSMNGPDGSHDVASAPRPEMDALLSSASASQVHPQSTASGHLQLPADYTNSSGSTGNDMISNVATIQNLVQVMRSHNLPVNPHGWGSAPVSKTDIVGSSPRSHSDAQVWGNSLSQKSEPTGMSTQPSVQSQSSLHGQWGEAASSVQNSASFPMGNPSGTFANPWRPSGSGDQSNLQSAGPPNMNWGANTSTYTTVPVVGPENQNAGWVQMPGNPSVGWGGQVSGNTNVNWVAPGNVNPGWSVPGQMQAPGVPNSGWVPTGQGFVQGNSNPGPAVTLGRGAPPQNANTGWVAPGNQGSWGNEQNQHGDRFSGKRDRGPGGRDSGHSGGRNWNRQSSFGSGSGSGGGGGSSRPFFRGEQGVCRWYHESGHCKKGASCNYRH</sequence>
<feature type="compositionally biased region" description="Polar residues" evidence="6">
    <location>
        <begin position="1528"/>
        <end position="1543"/>
    </location>
</feature>
<dbReference type="InterPro" id="IPR011011">
    <property type="entry name" value="Znf_FYVE_PHD"/>
</dbReference>
<evidence type="ECO:0000259" key="7">
    <source>
        <dbReference type="PROSITE" id="PS50016"/>
    </source>
</evidence>